<comment type="subunit">
    <text evidence="4">Component of the lipopolysaccharide transport and assembly complex. Interacts with LptE and LptA.</text>
</comment>
<dbReference type="EMBL" id="JPEO01000010">
    <property type="protein sequence ID" value="KFZ36933.1"/>
    <property type="molecule type" value="Genomic_DNA"/>
</dbReference>
<dbReference type="OrthoDB" id="9760225at2"/>
<dbReference type="HAMAP" id="MF_01411">
    <property type="entry name" value="LPS_assembly_LptD"/>
    <property type="match status" value="1"/>
</dbReference>
<organism evidence="7 8">
    <name type="scientific">Shewanella mangrovi</name>
    <dbReference type="NCBI Taxonomy" id="1515746"/>
    <lineage>
        <taxon>Bacteria</taxon>
        <taxon>Pseudomonadati</taxon>
        <taxon>Pseudomonadota</taxon>
        <taxon>Gammaproteobacteria</taxon>
        <taxon>Alteromonadales</taxon>
        <taxon>Shewanellaceae</taxon>
        <taxon>Shewanella</taxon>
    </lineage>
</organism>
<feature type="domain" description="LptD C-terminal" evidence="6">
    <location>
        <begin position="299"/>
        <end position="671"/>
    </location>
</feature>
<keyword evidence="3 4" id="KW-0998">Cell outer membrane</keyword>
<dbReference type="Proteomes" id="UP000029264">
    <property type="component" value="Unassembled WGS sequence"/>
</dbReference>
<dbReference type="GO" id="GO:0009279">
    <property type="term" value="C:cell outer membrane"/>
    <property type="evidence" value="ECO:0007669"/>
    <property type="project" value="UniProtKB-SubCell"/>
</dbReference>
<feature type="domain" description="Organic solvent tolerance-like N-terminal" evidence="5">
    <location>
        <begin position="59"/>
        <end position="190"/>
    </location>
</feature>
<dbReference type="InterPro" id="IPR020889">
    <property type="entry name" value="LipoPS_assembly_LptD"/>
</dbReference>
<comment type="function">
    <text evidence="4">Together with LptE, is involved in the assembly of lipopolysaccharide (LPS) at the surface of the outer membrane.</text>
</comment>
<dbReference type="STRING" id="1515746.HR45_12850"/>
<comment type="similarity">
    <text evidence="4">Belongs to the LptD family.</text>
</comment>
<feature type="signal peptide" evidence="4">
    <location>
        <begin position="1"/>
        <end position="19"/>
    </location>
</feature>
<dbReference type="PANTHER" id="PTHR30189">
    <property type="entry name" value="LPS-ASSEMBLY PROTEIN"/>
    <property type="match status" value="1"/>
</dbReference>
<evidence type="ECO:0000259" key="5">
    <source>
        <dbReference type="Pfam" id="PF03968"/>
    </source>
</evidence>
<dbReference type="NCBIfam" id="NF002997">
    <property type="entry name" value="PRK03761.1"/>
    <property type="match status" value="1"/>
</dbReference>
<evidence type="ECO:0000313" key="7">
    <source>
        <dbReference type="EMBL" id="KFZ36933.1"/>
    </source>
</evidence>
<comment type="caution">
    <text evidence="7">The sequence shown here is derived from an EMBL/GenBank/DDBJ whole genome shotgun (WGS) entry which is preliminary data.</text>
</comment>
<evidence type="ECO:0000256" key="4">
    <source>
        <dbReference type="HAMAP-Rule" id="MF_01411"/>
    </source>
</evidence>
<evidence type="ECO:0000313" key="8">
    <source>
        <dbReference type="Proteomes" id="UP000029264"/>
    </source>
</evidence>
<evidence type="ECO:0000259" key="6">
    <source>
        <dbReference type="Pfam" id="PF04453"/>
    </source>
</evidence>
<dbReference type="InterPro" id="IPR050218">
    <property type="entry name" value="LptD"/>
</dbReference>
<evidence type="ECO:0000256" key="2">
    <source>
        <dbReference type="ARBA" id="ARBA00023136"/>
    </source>
</evidence>
<feature type="chain" id="PRO_5008983121" description="LPS-assembly protein LptD" evidence="4">
    <location>
        <begin position="20"/>
        <end position="769"/>
    </location>
</feature>
<sequence length="769" mass="88259" precursor="true">MLKRYLVTLCLLPTVTTVAATAPQTDADSADQCIITPPVPPLSKQSKTGNKDLSQLIKIKSNQSNGTLGDKATFSGNVTFTQNGRQVTADQAVVDQQKQKFEADGQLVFQDGVVTVTANSLNAQMGSRVATLDNAQYWLNGQQLHGSAEQMEITKDNKLVLKDSNFSTCPIGDESWLLKARRIKIDPEEEWGEIWDAKLEIGNVPVFYMPYMTVPISGKRKTGFLFPRISSSTTNGFEFAAPFYWNIAPEYDLTFTPDYMSSRGLFTKTEFRYLAGDRQFGQMNLEYLGNDSMLENHADRWMVNYRHQGAIDENWRVLANFIDVSDNNYFNDLNSDVNRSTDNQLSRVGDISYFTEFWNFSARVQDIKVLGEDISPYQVMPQLSFNYRSPGFWNKFDFNLYSELTNFEHRGNSYNTATRLHVEPSVSLPFQGPAGSLTSEVKLYQTYYVQRDVQRADVLLDDNVSRSIPEVRVNGQINFERFSNFFDTQYRQTLEPQFQYLYVGHRDQSNIGIYDTAELQQDYIGLFRDRRFSGLDRIADANQLTLGLTTRVFDEHNVEQFRFSLGQIAYFENSQVSLYSDQLTEDTSTSVLAAETDINLYDDWFISGAIQYDTKYHDNKKSEVTLDYRPGPNKLVQLSYRYVPDLVNRNTNDQVDISQAGIRTAWPLTDNVYFVGNYYYDLNEDRSVETYTGFQYESCCWAVRLAYHYHIKTNYEDNYNPVLDNRELFETSFMLNFVIKGLGGSGPLGVSDMLDDGIFSYRKPLYLRN</sequence>
<evidence type="ECO:0000256" key="3">
    <source>
        <dbReference type="ARBA" id="ARBA00023237"/>
    </source>
</evidence>
<gene>
    <name evidence="4" type="primary">lptD</name>
    <name evidence="7" type="ORF">HR45_12850</name>
</gene>
<proteinExistence type="inferred from homology"/>
<dbReference type="AlphaFoldDB" id="A0A094LP67"/>
<dbReference type="InterPro" id="IPR007543">
    <property type="entry name" value="LptD_C"/>
</dbReference>
<keyword evidence="1 4" id="KW-0732">Signal</keyword>
<keyword evidence="8" id="KW-1185">Reference proteome</keyword>
<dbReference type="GO" id="GO:0015920">
    <property type="term" value="P:lipopolysaccharide transport"/>
    <property type="evidence" value="ECO:0007669"/>
    <property type="project" value="InterPro"/>
</dbReference>
<protein>
    <recommendedName>
        <fullName evidence="4">LPS-assembly protein LptD</fullName>
    </recommendedName>
</protein>
<evidence type="ECO:0000256" key="1">
    <source>
        <dbReference type="ARBA" id="ARBA00022729"/>
    </source>
</evidence>
<keyword evidence="2 4" id="KW-0472">Membrane</keyword>
<dbReference type="GO" id="GO:0043165">
    <property type="term" value="P:Gram-negative-bacterium-type cell outer membrane assembly"/>
    <property type="evidence" value="ECO:0007669"/>
    <property type="project" value="UniProtKB-UniRule"/>
</dbReference>
<dbReference type="InterPro" id="IPR005653">
    <property type="entry name" value="OstA-like_N"/>
</dbReference>
<dbReference type="RefSeq" id="WP_037443437.1">
    <property type="nucleotide sequence ID" value="NZ_JPEO01000010.1"/>
</dbReference>
<comment type="caution">
    <text evidence="4">Lacks conserved residue(s) required for the propagation of feature annotation.</text>
</comment>
<dbReference type="eggNOG" id="COG1452">
    <property type="taxonomic scope" value="Bacteria"/>
</dbReference>
<dbReference type="PANTHER" id="PTHR30189:SF1">
    <property type="entry name" value="LPS-ASSEMBLY PROTEIN LPTD"/>
    <property type="match status" value="1"/>
</dbReference>
<dbReference type="GO" id="GO:1990351">
    <property type="term" value="C:transporter complex"/>
    <property type="evidence" value="ECO:0007669"/>
    <property type="project" value="TreeGrafter"/>
</dbReference>
<accession>A0A094LP67</accession>
<dbReference type="Pfam" id="PF04453">
    <property type="entry name" value="LptD"/>
    <property type="match status" value="1"/>
</dbReference>
<comment type="subcellular location">
    <subcellularLocation>
        <location evidence="4">Cell outer membrane</location>
    </subcellularLocation>
</comment>
<dbReference type="Pfam" id="PF03968">
    <property type="entry name" value="LptD_N"/>
    <property type="match status" value="1"/>
</dbReference>
<reference evidence="7 8" key="1">
    <citation type="submission" date="2014-06" db="EMBL/GenBank/DDBJ databases">
        <title>Shewanella sp. YQH10.</title>
        <authorList>
            <person name="Liu Y."/>
            <person name="Zeng R."/>
        </authorList>
    </citation>
    <scope>NUCLEOTIDE SEQUENCE [LARGE SCALE GENOMIC DNA]</scope>
    <source>
        <strain evidence="7 8">YQH10</strain>
    </source>
</reference>
<name>A0A094LP67_9GAMM</name>
<dbReference type="Gene3D" id="2.60.450.10">
    <property type="entry name" value="Lipopolysaccharide (LPS) transport protein A like domain"/>
    <property type="match status" value="1"/>
</dbReference>